<reference evidence="7 8" key="1">
    <citation type="submission" date="2014-12" db="EMBL/GenBank/DDBJ databases">
        <title>Draft genome sequence of Paenibacillus kamchatkensis strain B-2647.</title>
        <authorList>
            <person name="Karlyshev A.V."/>
            <person name="Kudryashova E.B."/>
        </authorList>
    </citation>
    <scope>NUCLEOTIDE SEQUENCE [LARGE SCALE GENOMIC DNA]</scope>
    <source>
        <strain evidence="7 8">VKM B-2647</strain>
    </source>
</reference>
<keyword evidence="8" id="KW-1185">Reference proteome</keyword>
<feature type="transmembrane region" description="Helical" evidence="5">
    <location>
        <begin position="265"/>
        <end position="293"/>
    </location>
</feature>
<sequence>MKHALLAYLKKPQTAVAVVVALMAQLIFCIVWMTAYDGVMDRVNHLKIAIVNEDGEFGKTVQQQLQSNLPFDITTPAKEKAMDDLVQRDVHLVIMIPANFGQSLTAPGMQAKLSYIMNESNPQLTKSVMQTIVAKVTNELNQSASLQGTQAVLQQLKLPAEQASKTAQSVVNKVGSDVQSLHSVNGMHNQMVPMMLVLASYVGAMMMAMNIHQVSEAIGASISKWHHIAVRSLIIVAAAALISIVGSSLIAALGGQMESGFGSFWLFHFATLLTFMFFAQMFLIVFGMAGMFLNMAMLSLQLVTSGTIVPRQMLSGFYQWLGQYLPATYAVEGIMNLQFGGIHTGKDVWKLVAATVCSVLIALAVTALKKQNKPQPALEAAKPAGLALN</sequence>
<dbReference type="Pfam" id="PF12698">
    <property type="entry name" value="ABC2_membrane_3"/>
    <property type="match status" value="1"/>
</dbReference>
<name>A0ABR5AJN8_9BACL</name>
<organism evidence="7 8">
    <name type="scientific">Gordoniibacillus kamchatkensis</name>
    <dbReference type="NCBI Taxonomy" id="1590651"/>
    <lineage>
        <taxon>Bacteria</taxon>
        <taxon>Bacillati</taxon>
        <taxon>Bacillota</taxon>
        <taxon>Bacilli</taxon>
        <taxon>Bacillales</taxon>
        <taxon>Paenibacillaceae</taxon>
        <taxon>Gordoniibacillus</taxon>
    </lineage>
</organism>
<feature type="transmembrane region" description="Helical" evidence="5">
    <location>
        <begin position="232"/>
        <end position="253"/>
    </location>
</feature>
<comment type="subcellular location">
    <subcellularLocation>
        <location evidence="1">Membrane</location>
        <topology evidence="1">Multi-pass membrane protein</topology>
    </subcellularLocation>
</comment>
<evidence type="ECO:0000256" key="3">
    <source>
        <dbReference type="ARBA" id="ARBA00022989"/>
    </source>
</evidence>
<accession>A0ABR5AJN8</accession>
<dbReference type="InterPro" id="IPR051328">
    <property type="entry name" value="T7SS_ABC-Transporter"/>
</dbReference>
<comment type="caution">
    <text evidence="7">The sequence shown here is derived from an EMBL/GenBank/DDBJ whole genome shotgun (WGS) entry which is preliminary data.</text>
</comment>
<dbReference type="EMBL" id="JXAK01000014">
    <property type="protein sequence ID" value="KIL40968.1"/>
    <property type="molecule type" value="Genomic_DNA"/>
</dbReference>
<gene>
    <name evidence="7" type="ORF">SD70_10100</name>
</gene>
<protein>
    <recommendedName>
        <fullName evidence="6">ABC-2 type transporter transmembrane domain-containing protein</fullName>
    </recommendedName>
</protein>
<keyword evidence="2 5" id="KW-0812">Transmembrane</keyword>
<evidence type="ECO:0000313" key="8">
    <source>
        <dbReference type="Proteomes" id="UP000031967"/>
    </source>
</evidence>
<proteinExistence type="predicted"/>
<evidence type="ECO:0000259" key="6">
    <source>
        <dbReference type="Pfam" id="PF12698"/>
    </source>
</evidence>
<feature type="domain" description="ABC-2 type transporter transmembrane" evidence="6">
    <location>
        <begin position="26"/>
        <end position="363"/>
    </location>
</feature>
<feature type="transmembrane region" description="Helical" evidence="5">
    <location>
        <begin position="348"/>
        <end position="368"/>
    </location>
</feature>
<evidence type="ECO:0000256" key="1">
    <source>
        <dbReference type="ARBA" id="ARBA00004141"/>
    </source>
</evidence>
<dbReference type="PANTHER" id="PTHR43077">
    <property type="entry name" value="TRANSPORT PERMEASE YVFS-RELATED"/>
    <property type="match status" value="1"/>
</dbReference>
<dbReference type="Proteomes" id="UP000031967">
    <property type="component" value="Unassembled WGS sequence"/>
</dbReference>
<evidence type="ECO:0000313" key="7">
    <source>
        <dbReference type="EMBL" id="KIL40968.1"/>
    </source>
</evidence>
<keyword evidence="4 5" id="KW-0472">Membrane</keyword>
<dbReference type="PANTHER" id="PTHR43077:SF5">
    <property type="entry name" value="PHAGE INFECTION PROTEIN"/>
    <property type="match status" value="1"/>
</dbReference>
<dbReference type="InterPro" id="IPR013525">
    <property type="entry name" value="ABC2_TM"/>
</dbReference>
<evidence type="ECO:0000256" key="2">
    <source>
        <dbReference type="ARBA" id="ARBA00022692"/>
    </source>
</evidence>
<keyword evidence="3 5" id="KW-1133">Transmembrane helix</keyword>
<feature type="transmembrane region" description="Helical" evidence="5">
    <location>
        <begin position="15"/>
        <end position="36"/>
    </location>
</feature>
<evidence type="ECO:0000256" key="4">
    <source>
        <dbReference type="ARBA" id="ARBA00023136"/>
    </source>
</evidence>
<evidence type="ECO:0000256" key="5">
    <source>
        <dbReference type="SAM" id="Phobius"/>
    </source>
</evidence>
<dbReference type="Gene3D" id="3.40.1710.10">
    <property type="entry name" value="abc type-2 transporter like domain"/>
    <property type="match status" value="1"/>
</dbReference>
<dbReference type="RefSeq" id="WP_041047440.1">
    <property type="nucleotide sequence ID" value="NZ_JXAK01000014.1"/>
</dbReference>
<feature type="transmembrane region" description="Helical" evidence="5">
    <location>
        <begin position="191"/>
        <end position="212"/>
    </location>
</feature>